<evidence type="ECO:0000313" key="9">
    <source>
        <dbReference type="EMBL" id="QHQ36365.1"/>
    </source>
</evidence>
<dbReference type="Gene3D" id="2.60.98.20">
    <property type="entry name" value="Flagellar hook protein FlgE"/>
    <property type="match status" value="1"/>
</dbReference>
<gene>
    <name evidence="9" type="ORF">GO499_14855</name>
</gene>
<evidence type="ECO:0000259" key="7">
    <source>
        <dbReference type="Pfam" id="PF06429"/>
    </source>
</evidence>
<dbReference type="KEGG" id="amaq:GO499_14855"/>
<comment type="similarity">
    <text evidence="2 5">Belongs to the flagella basal body rod proteins family.</text>
</comment>
<keyword evidence="9" id="KW-0969">Cilium</keyword>
<feature type="domain" description="Flagellar hook protein FlgE D2" evidence="8">
    <location>
        <begin position="195"/>
        <end position="311"/>
    </location>
</feature>
<dbReference type="Pfam" id="PF06429">
    <property type="entry name" value="Flg_bbr_C"/>
    <property type="match status" value="1"/>
</dbReference>
<keyword evidence="9" id="KW-0966">Cell projection</keyword>
<evidence type="ECO:0000313" key="10">
    <source>
        <dbReference type="Proteomes" id="UP000464495"/>
    </source>
</evidence>
<protein>
    <recommendedName>
        <fullName evidence="3 5">Flagellar hook protein FlgE</fullName>
    </recommendedName>
</protein>
<dbReference type="SUPFAM" id="SSF117143">
    <property type="entry name" value="Flagellar hook protein flgE"/>
    <property type="match status" value="1"/>
</dbReference>
<dbReference type="Pfam" id="PF00460">
    <property type="entry name" value="Flg_bb_rod"/>
    <property type="match status" value="1"/>
</dbReference>
<proteinExistence type="inferred from homology"/>
<dbReference type="Pfam" id="PF07559">
    <property type="entry name" value="FlgE_D2"/>
    <property type="match status" value="1"/>
</dbReference>
<dbReference type="RefSeq" id="WP_161862912.1">
    <property type="nucleotide sequence ID" value="NZ_CP046620.1"/>
</dbReference>
<evidence type="ECO:0000256" key="4">
    <source>
        <dbReference type="ARBA" id="ARBA00023143"/>
    </source>
</evidence>
<comment type="function">
    <text evidence="5">A flexible structure which links the flagellar filament to the drive apparatus in the basal body.</text>
</comment>
<accession>A0A6P1T3P6</accession>
<dbReference type="GO" id="GO:0071978">
    <property type="term" value="P:bacterial-type flagellum-dependent swarming motility"/>
    <property type="evidence" value="ECO:0007669"/>
    <property type="project" value="TreeGrafter"/>
</dbReference>
<evidence type="ECO:0000256" key="3">
    <source>
        <dbReference type="ARBA" id="ARBA00019015"/>
    </source>
</evidence>
<evidence type="ECO:0000256" key="2">
    <source>
        <dbReference type="ARBA" id="ARBA00009677"/>
    </source>
</evidence>
<dbReference type="PROSITE" id="PS00588">
    <property type="entry name" value="FLAGELLA_BB_ROD"/>
    <property type="match status" value="1"/>
</dbReference>
<dbReference type="GO" id="GO:0005829">
    <property type="term" value="C:cytosol"/>
    <property type="evidence" value="ECO:0007669"/>
    <property type="project" value="TreeGrafter"/>
</dbReference>
<evidence type="ECO:0000259" key="8">
    <source>
        <dbReference type="Pfam" id="PF07559"/>
    </source>
</evidence>
<feature type="domain" description="Flagellar basal-body/hook protein C-terminal" evidence="7">
    <location>
        <begin position="390"/>
        <end position="430"/>
    </location>
</feature>
<evidence type="ECO:0000256" key="5">
    <source>
        <dbReference type="RuleBase" id="RU362116"/>
    </source>
</evidence>
<dbReference type="InterPro" id="IPR019776">
    <property type="entry name" value="Flagellar_basal_body_rod_CS"/>
</dbReference>
<reference evidence="9 10" key="1">
    <citation type="submission" date="2019-12" db="EMBL/GenBank/DDBJ databases">
        <title>Complete genome sequence of Algicella marina strain 9Alg 56(T) isolated from the red alga Tichocarpus crinitus.</title>
        <authorList>
            <person name="Kim S.-G."/>
            <person name="Nedashkovskaya O.I."/>
        </authorList>
    </citation>
    <scope>NUCLEOTIDE SEQUENCE [LARGE SCALE GENOMIC DNA]</scope>
    <source>
        <strain evidence="9 10">9Alg 56</strain>
    </source>
</reference>
<dbReference type="GO" id="GO:0009425">
    <property type="term" value="C:bacterial-type flagellum basal body"/>
    <property type="evidence" value="ECO:0007669"/>
    <property type="project" value="UniProtKB-SubCell"/>
</dbReference>
<feature type="domain" description="Flagellar basal body rod protein N-terminal" evidence="6">
    <location>
        <begin position="7"/>
        <end position="37"/>
    </location>
</feature>
<dbReference type="InterPro" id="IPR001444">
    <property type="entry name" value="Flag_bb_rod_N"/>
</dbReference>
<dbReference type="InterPro" id="IPR010930">
    <property type="entry name" value="Flg_bb/hook_C_dom"/>
</dbReference>
<keyword evidence="4 5" id="KW-0975">Bacterial flagellum</keyword>
<dbReference type="AlphaFoldDB" id="A0A6P1T3P6"/>
<dbReference type="InterPro" id="IPR020013">
    <property type="entry name" value="Flagellar_FlgE/F/G"/>
</dbReference>
<dbReference type="Proteomes" id="UP000464495">
    <property type="component" value="Chromosome"/>
</dbReference>
<evidence type="ECO:0000259" key="6">
    <source>
        <dbReference type="Pfam" id="PF00460"/>
    </source>
</evidence>
<dbReference type="InterPro" id="IPR011491">
    <property type="entry name" value="FlgE_D2"/>
</dbReference>
<dbReference type="GO" id="GO:0009424">
    <property type="term" value="C:bacterial-type flagellum hook"/>
    <property type="evidence" value="ECO:0007669"/>
    <property type="project" value="TreeGrafter"/>
</dbReference>
<dbReference type="PANTHER" id="PTHR30435">
    <property type="entry name" value="FLAGELLAR PROTEIN"/>
    <property type="match status" value="1"/>
</dbReference>
<dbReference type="InterPro" id="IPR037058">
    <property type="entry name" value="Falgellar_hook_FlgE_sf"/>
</dbReference>
<name>A0A6P1T3P6_9RHOB</name>
<dbReference type="PANTHER" id="PTHR30435:SF1">
    <property type="entry name" value="FLAGELLAR HOOK PROTEIN FLGE"/>
    <property type="match status" value="1"/>
</dbReference>
<keyword evidence="9" id="KW-0282">Flagellum</keyword>
<dbReference type="EMBL" id="CP046620">
    <property type="protein sequence ID" value="QHQ36365.1"/>
    <property type="molecule type" value="Genomic_DNA"/>
</dbReference>
<dbReference type="InterPro" id="IPR037925">
    <property type="entry name" value="FlgE/F/G-like"/>
</dbReference>
<evidence type="ECO:0000256" key="1">
    <source>
        <dbReference type="ARBA" id="ARBA00004117"/>
    </source>
</evidence>
<keyword evidence="10" id="KW-1185">Reference proteome</keyword>
<dbReference type="NCBIfam" id="TIGR03506">
    <property type="entry name" value="FlgEFG_subfam"/>
    <property type="match status" value="1"/>
</dbReference>
<organism evidence="9 10">
    <name type="scientific">Algicella marina</name>
    <dbReference type="NCBI Taxonomy" id="2683284"/>
    <lineage>
        <taxon>Bacteria</taxon>
        <taxon>Pseudomonadati</taxon>
        <taxon>Pseudomonadota</taxon>
        <taxon>Alphaproteobacteria</taxon>
        <taxon>Rhodobacterales</taxon>
        <taxon>Paracoccaceae</taxon>
        <taxon>Algicella</taxon>
    </lineage>
</organism>
<comment type="subcellular location">
    <subcellularLocation>
        <location evidence="1 5">Bacterial flagellum basal body</location>
    </subcellularLocation>
</comment>
<sequence length="432" mass="44686">MSISSALNAGVSGLSSNASRLATISDNIANASTFGYKRADVDFSSVVISQNSGRYSAGGVTIDAYREVESRGTLVSTSNSTDLAVGGRGMLPVTTIAAVESDDTSLPLIMVSTGSFRPDDQGYLRSESGLVLTGFPADSDGNIPNVPRDSSAGLEPIIINRNQFTASPTTEISLGANLPADETQAGATGDPIDLSIEYFDNVGASQTLTLTFTPDIPAVGQSDTWNVVITDGAQGGAVVAEYDLQFDNSTGNGGSLLAVTPATGAYDGAAGVATFNVARGPIELGIGAIGTSDALTQLSAEFAPTQITKNGSPVGNLTSVEVDENGYVVASYDSGFTRIIYQVPLVDVANPNGLTAVDNQAFRISDDSGPLYLWDAGQGPTGEVIGYAREESTADIAAELTSLIQTQRAYSSNAKVIQTVDEMLQETTNLKR</sequence>